<proteinExistence type="predicted"/>
<dbReference type="PANTHER" id="PTHR33103:SF106">
    <property type="entry name" value="OS01G0154200 PROTEIN"/>
    <property type="match status" value="1"/>
</dbReference>
<dbReference type="eggNOG" id="KOG0017">
    <property type="taxonomic scope" value="Eukaryota"/>
</dbReference>
<dbReference type="PANTHER" id="PTHR33103">
    <property type="entry name" value="OS01G0153900 PROTEIN"/>
    <property type="match status" value="1"/>
</dbReference>
<dbReference type="Proteomes" id="UP000026960">
    <property type="component" value="Chromosome 1"/>
</dbReference>
<dbReference type="HOGENOM" id="CLU_030757_3_1_1"/>
<evidence type="ECO:0000313" key="2">
    <source>
        <dbReference type="Proteomes" id="UP000026960"/>
    </source>
</evidence>
<evidence type="ECO:0008006" key="3">
    <source>
        <dbReference type="Google" id="ProtNLM"/>
    </source>
</evidence>
<name>A0A0D3EJR2_9ORYZ</name>
<dbReference type="PaxDb" id="65489-OBART01G03590.1"/>
<reference evidence="1" key="2">
    <citation type="submission" date="2015-03" db="UniProtKB">
        <authorList>
            <consortium name="EnsemblPlants"/>
        </authorList>
    </citation>
    <scope>IDENTIFICATION</scope>
</reference>
<keyword evidence="2" id="KW-1185">Reference proteome</keyword>
<sequence>MAGKTSKAATLTMKLLVDTKAQRVLYAEGSKDVVDFLLSLLAVPLAGVTKLLTAGDMVGSVGNLYGSVVDKLGADYACRGDVKAALLAPTAALRLGSPADADNGGGALYRCSGCACSRSCYNFVTKVNGTPCPVCKRKMATEVSLVEPDDVSGAGAKVVTSPAAPSGEASSSKAGYAPGKVTYTVMDDLTVAPSSTVSAVAALVALGVTDIRGLQEKTVEVGYDEGLAVLKASLQSKTVLTDVFLGARRTAHRRHPMLV</sequence>
<organism evidence="1">
    <name type="scientific">Oryza barthii</name>
    <dbReference type="NCBI Taxonomy" id="65489"/>
    <lineage>
        <taxon>Eukaryota</taxon>
        <taxon>Viridiplantae</taxon>
        <taxon>Streptophyta</taxon>
        <taxon>Embryophyta</taxon>
        <taxon>Tracheophyta</taxon>
        <taxon>Spermatophyta</taxon>
        <taxon>Magnoliopsida</taxon>
        <taxon>Liliopsida</taxon>
        <taxon>Poales</taxon>
        <taxon>Poaceae</taxon>
        <taxon>BOP clade</taxon>
        <taxon>Oryzoideae</taxon>
        <taxon>Oryzeae</taxon>
        <taxon>Oryzinae</taxon>
        <taxon>Oryza</taxon>
    </lineage>
</organism>
<accession>A0A0D3EJR2</accession>
<dbReference type="Gramene" id="OBART01G03590.1">
    <property type="protein sequence ID" value="OBART01G03590.1"/>
    <property type="gene ID" value="OBART01G03590"/>
</dbReference>
<dbReference type="EnsemblPlants" id="OBART01G03590.1">
    <property type="protein sequence ID" value="OBART01G03590.1"/>
    <property type="gene ID" value="OBART01G03590"/>
</dbReference>
<dbReference type="InterPro" id="IPR007750">
    <property type="entry name" value="DUF674"/>
</dbReference>
<dbReference type="STRING" id="65489.A0A0D3EJR2"/>
<evidence type="ECO:0000313" key="1">
    <source>
        <dbReference type="EnsemblPlants" id="OBART01G03590.1"/>
    </source>
</evidence>
<dbReference type="Pfam" id="PF05056">
    <property type="entry name" value="DUF674"/>
    <property type="match status" value="2"/>
</dbReference>
<reference evidence="1" key="1">
    <citation type="journal article" date="2009" name="Rice">
        <title>De Novo Next Generation Sequencing of Plant Genomes.</title>
        <authorList>
            <person name="Rounsley S."/>
            <person name="Marri P.R."/>
            <person name="Yu Y."/>
            <person name="He R."/>
            <person name="Sisneros N."/>
            <person name="Goicoechea J.L."/>
            <person name="Lee S.J."/>
            <person name="Angelova A."/>
            <person name="Kudrna D."/>
            <person name="Luo M."/>
            <person name="Affourtit J."/>
            <person name="Desany B."/>
            <person name="Knight J."/>
            <person name="Niazi F."/>
            <person name="Egholm M."/>
            <person name="Wing R.A."/>
        </authorList>
    </citation>
    <scope>NUCLEOTIDE SEQUENCE [LARGE SCALE GENOMIC DNA]</scope>
    <source>
        <strain evidence="1">cv. IRGC 105608</strain>
    </source>
</reference>
<dbReference type="AlphaFoldDB" id="A0A0D3EJR2"/>
<protein>
    <recommendedName>
        <fullName evidence="3">DUF674 domain-containing protein</fullName>
    </recommendedName>
</protein>